<dbReference type="InterPro" id="IPR023296">
    <property type="entry name" value="Glyco_hydro_beta-prop_sf"/>
</dbReference>
<gene>
    <name evidence="2" type="ORF">FHX33_002803</name>
</gene>
<dbReference type="Proteomes" id="UP000538196">
    <property type="component" value="Unassembled WGS sequence"/>
</dbReference>
<dbReference type="EMBL" id="JACHVP010000003">
    <property type="protein sequence ID" value="MBB2968033.1"/>
    <property type="molecule type" value="Genomic_DNA"/>
</dbReference>
<feature type="chain" id="PRO_5031064667" description="Family 43 glycosylhydrolase" evidence="1">
    <location>
        <begin position="33"/>
        <end position="502"/>
    </location>
</feature>
<reference evidence="2 3" key="1">
    <citation type="submission" date="2020-08" db="EMBL/GenBank/DDBJ databases">
        <title>Sequencing the genomes of 1000 actinobacteria strains.</title>
        <authorList>
            <person name="Klenk H.-P."/>
        </authorList>
    </citation>
    <scope>NUCLEOTIDE SEQUENCE [LARGE SCALE GENOMIC DNA]</scope>
    <source>
        <strain evidence="2 3">DSM 20146</strain>
    </source>
</reference>
<name>A0A7W4YJ46_LEIAQ</name>
<dbReference type="Gene3D" id="2.115.10.20">
    <property type="entry name" value="Glycosyl hydrolase domain, family 43"/>
    <property type="match status" value="1"/>
</dbReference>
<sequence length="502" mass="53174">MKLNRRALATTVAAVVAAVVASIGMAALPAQAAGPTPSIANDTVWNDDAGNPIRAQGGNVLHVGSTYYWVGVSFKDGPNKNVNLYSSTDLTTWHFDKTLLSQGVGVPGDTAGDLTPGNWLGRPQLAQNPNGTWVLDFEVPHLRADGEQRNAIAFATSPTIDGTYTYLGASLVDGNTTGDHSLFVDGANAYLVYVGDNGSLDNYWESIALLNPSWTAVQSIVYKDYNNPGNHHEAPAIIKIGSTYHWFASGMNWWAGTATGHRTSTNLTSWTPWANVATVPASGNSFNTQFEQIIPVIGSSGTSYLYNGDRYSEFYKGPGDTTAPGGIGRNDWYPLTFSGDTPTLIGATDVHVNAAAGTLDYNAVANGRFDQDVAGTAIPQWATSYTAGATKVEDTTGTSNRQLTQTFATSYSAWAVQQVTLPAGTYTFSADVKSSGGQSSAYLVVKNYGGAELHSDLSTAVPGWQTRTLTFTVSTGSATIGIWSAGSGGQWLNVDDVSIWRN</sequence>
<protein>
    <recommendedName>
        <fullName evidence="4">Family 43 glycosylhydrolase</fullName>
    </recommendedName>
</protein>
<evidence type="ECO:0008006" key="4">
    <source>
        <dbReference type="Google" id="ProtNLM"/>
    </source>
</evidence>
<dbReference type="CDD" id="cd18823">
    <property type="entry name" value="GH43_RcAra43A-like"/>
    <property type="match status" value="1"/>
</dbReference>
<evidence type="ECO:0000313" key="3">
    <source>
        <dbReference type="Proteomes" id="UP000538196"/>
    </source>
</evidence>
<feature type="signal peptide" evidence="1">
    <location>
        <begin position="1"/>
        <end position="32"/>
    </location>
</feature>
<dbReference type="PANTHER" id="PTHR22925:SF3">
    <property type="entry name" value="GLYCOSYL HYDROLASE FAMILY PROTEIN 43"/>
    <property type="match status" value="1"/>
</dbReference>
<dbReference type="InterPro" id="IPR008979">
    <property type="entry name" value="Galactose-bd-like_sf"/>
</dbReference>
<dbReference type="SUPFAM" id="SSF49785">
    <property type="entry name" value="Galactose-binding domain-like"/>
    <property type="match status" value="1"/>
</dbReference>
<keyword evidence="3" id="KW-1185">Reference proteome</keyword>
<evidence type="ECO:0000256" key="1">
    <source>
        <dbReference type="SAM" id="SignalP"/>
    </source>
</evidence>
<dbReference type="Gene3D" id="2.60.120.260">
    <property type="entry name" value="Galactose-binding domain-like"/>
    <property type="match status" value="1"/>
</dbReference>
<proteinExistence type="predicted"/>
<comment type="caution">
    <text evidence="2">The sequence shown here is derived from an EMBL/GenBank/DDBJ whole genome shotgun (WGS) entry which is preliminary data.</text>
</comment>
<dbReference type="PANTHER" id="PTHR22925">
    <property type="entry name" value="GLYCOSYL HYDROLASE 43 FAMILY MEMBER"/>
    <property type="match status" value="1"/>
</dbReference>
<dbReference type="RefSeq" id="WP_039921977.1">
    <property type="nucleotide sequence ID" value="NZ_JACHVP010000003.1"/>
</dbReference>
<keyword evidence="1" id="KW-0732">Signal</keyword>
<dbReference type="InterPro" id="IPR006311">
    <property type="entry name" value="TAT_signal"/>
</dbReference>
<dbReference type="AlphaFoldDB" id="A0A7W4YJ46"/>
<dbReference type="SUPFAM" id="SSF75005">
    <property type="entry name" value="Arabinanase/levansucrase/invertase"/>
    <property type="match status" value="1"/>
</dbReference>
<evidence type="ECO:0000313" key="2">
    <source>
        <dbReference type="EMBL" id="MBB2968033.1"/>
    </source>
</evidence>
<accession>A0A7W4YJ46</accession>
<dbReference type="PROSITE" id="PS51318">
    <property type="entry name" value="TAT"/>
    <property type="match status" value="1"/>
</dbReference>
<organism evidence="2 3">
    <name type="scientific">Leifsonia aquatica</name>
    <name type="common">Corynebacterium aquaticum</name>
    <dbReference type="NCBI Taxonomy" id="144185"/>
    <lineage>
        <taxon>Bacteria</taxon>
        <taxon>Bacillati</taxon>
        <taxon>Actinomycetota</taxon>
        <taxon>Actinomycetes</taxon>
        <taxon>Micrococcales</taxon>
        <taxon>Microbacteriaceae</taxon>
        <taxon>Leifsonia</taxon>
    </lineage>
</organism>